<dbReference type="Gene3D" id="3.50.50.60">
    <property type="entry name" value="FAD/NAD(P)-binding domain"/>
    <property type="match status" value="1"/>
</dbReference>
<evidence type="ECO:0000313" key="8">
    <source>
        <dbReference type="Proteomes" id="UP001595904"/>
    </source>
</evidence>
<reference evidence="8" key="1">
    <citation type="journal article" date="2019" name="Int. J. Syst. Evol. Microbiol.">
        <title>The Global Catalogue of Microorganisms (GCM) 10K type strain sequencing project: providing services to taxonomists for standard genome sequencing and annotation.</title>
        <authorList>
            <consortium name="The Broad Institute Genomics Platform"/>
            <consortium name="The Broad Institute Genome Sequencing Center for Infectious Disease"/>
            <person name="Wu L."/>
            <person name="Ma J."/>
        </authorList>
    </citation>
    <scope>NUCLEOTIDE SEQUENCE [LARGE SCALE GENOMIC DNA]</scope>
    <source>
        <strain evidence="8">CGMCC 1.10759</strain>
    </source>
</reference>
<evidence type="ECO:0000256" key="6">
    <source>
        <dbReference type="SAM" id="SignalP"/>
    </source>
</evidence>
<evidence type="ECO:0000256" key="1">
    <source>
        <dbReference type="ARBA" id="ARBA00022485"/>
    </source>
</evidence>
<protein>
    <submittedName>
        <fullName evidence="7">FAD-dependent oxidoreductase</fullName>
        <ecNumber evidence="7">1.-.-.-</ecNumber>
    </submittedName>
</protein>
<dbReference type="PANTHER" id="PTHR43498:SF1">
    <property type="entry name" value="COB--COM HETERODISULFIDE REDUCTASE IRON-SULFUR SUBUNIT A"/>
    <property type="match status" value="1"/>
</dbReference>
<keyword evidence="6" id="KW-0732">Signal</keyword>
<dbReference type="PANTHER" id="PTHR43498">
    <property type="entry name" value="FERREDOXIN:COB-COM HETERODISULFIDE REDUCTASE SUBUNIT A"/>
    <property type="match status" value="1"/>
</dbReference>
<gene>
    <name evidence="7" type="ORF">ACFPN2_35930</name>
</gene>
<evidence type="ECO:0000256" key="2">
    <source>
        <dbReference type="ARBA" id="ARBA00022723"/>
    </source>
</evidence>
<dbReference type="PROSITE" id="PS51257">
    <property type="entry name" value="PROKAR_LIPOPROTEIN"/>
    <property type="match status" value="1"/>
</dbReference>
<comment type="caution">
    <text evidence="7">The sequence shown here is derived from an EMBL/GenBank/DDBJ whole genome shotgun (WGS) entry which is preliminary data.</text>
</comment>
<keyword evidence="2" id="KW-0479">Metal-binding</keyword>
<evidence type="ECO:0000256" key="3">
    <source>
        <dbReference type="ARBA" id="ARBA00023002"/>
    </source>
</evidence>
<dbReference type="GO" id="GO:0016491">
    <property type="term" value="F:oxidoreductase activity"/>
    <property type="evidence" value="ECO:0007669"/>
    <property type="project" value="UniProtKB-KW"/>
</dbReference>
<proteinExistence type="predicted"/>
<keyword evidence="1" id="KW-0004">4Fe-4S</keyword>
<evidence type="ECO:0000256" key="4">
    <source>
        <dbReference type="ARBA" id="ARBA00023004"/>
    </source>
</evidence>
<dbReference type="SUPFAM" id="SSF51905">
    <property type="entry name" value="FAD/NAD(P)-binding domain"/>
    <property type="match status" value="1"/>
</dbReference>
<dbReference type="RefSeq" id="WP_380605745.1">
    <property type="nucleotide sequence ID" value="NZ_JBHSDU010000015.1"/>
</dbReference>
<dbReference type="EC" id="1.-.-.-" evidence="7"/>
<dbReference type="EMBL" id="JBHSDU010000015">
    <property type="protein sequence ID" value="MFC4314512.1"/>
    <property type="molecule type" value="Genomic_DNA"/>
</dbReference>
<evidence type="ECO:0000256" key="5">
    <source>
        <dbReference type="ARBA" id="ARBA00023014"/>
    </source>
</evidence>
<name>A0ABV8T405_9GAMM</name>
<dbReference type="Pfam" id="PF12831">
    <property type="entry name" value="FAD_oxidored"/>
    <property type="match status" value="1"/>
</dbReference>
<sequence length="574" mass="62596">MTVRLAARLVIGTAALGFLAGCAGSSGGGDVAGRAGSGGHGDEVANDAAASTGTDLVIYGCTPAGLTAAITAKSRGRSVVLLCRDGHVGGMTTNGLGWADTGNHAAIGGMARRFYREVKAHYEAVGFKGVATSQSKTEGEEDAMWVFEPKVAEAIYTRWLKDASIEPVFNAKLRLETSAVQKTNGTIASIEMLNGIRYSGRMFVDATYEGDLMAMAGITFTTGREANSVYGETYNGVQTANADQHNFELNIDPYVKPGDRSSGLVPLIEAGPPAQDGTGDKRIQAYNFRLCMTQDPAIRAPLPKPADYNPWTYELLGRYLDAGWRHKFRKFDPIPNHKTDTNNYGAISTDFIGGNYDYPTAGYERRQQIFDAHKSYQAGLLWFMQNDPRVPADVRASMAEWGLCKDEFVDNGNWPREMYVREARRMVSDFVMTERHLEGRLPTPRSVGLGSYTMDSHNVQRYVNADGFARNEGDIQIHLDRTYEISYDAIVPRATESTNLFVPVALSASHIAYGSIRMEPVFMILGQSVGEAAVLAIEKKIRVQDVPYDTLASRLRAKGQLIDPVGGKYVPSGT</sequence>
<keyword evidence="3 7" id="KW-0560">Oxidoreductase</keyword>
<dbReference type="Proteomes" id="UP001595904">
    <property type="component" value="Unassembled WGS sequence"/>
</dbReference>
<feature type="chain" id="PRO_5046910228" evidence="6">
    <location>
        <begin position="21"/>
        <end position="574"/>
    </location>
</feature>
<dbReference type="InterPro" id="IPR036188">
    <property type="entry name" value="FAD/NAD-bd_sf"/>
</dbReference>
<keyword evidence="8" id="KW-1185">Reference proteome</keyword>
<keyword evidence="5" id="KW-0411">Iron-sulfur</keyword>
<accession>A0ABV8T405</accession>
<organism evidence="7 8">
    <name type="scientific">Steroidobacter flavus</name>
    <dbReference type="NCBI Taxonomy" id="1842136"/>
    <lineage>
        <taxon>Bacteria</taxon>
        <taxon>Pseudomonadati</taxon>
        <taxon>Pseudomonadota</taxon>
        <taxon>Gammaproteobacteria</taxon>
        <taxon>Steroidobacterales</taxon>
        <taxon>Steroidobacteraceae</taxon>
        <taxon>Steroidobacter</taxon>
    </lineage>
</organism>
<keyword evidence="4" id="KW-0408">Iron</keyword>
<evidence type="ECO:0000313" key="7">
    <source>
        <dbReference type="EMBL" id="MFC4314512.1"/>
    </source>
</evidence>
<feature type="signal peptide" evidence="6">
    <location>
        <begin position="1"/>
        <end position="20"/>
    </location>
</feature>
<dbReference type="InterPro" id="IPR039650">
    <property type="entry name" value="HdrA-like"/>
</dbReference>